<dbReference type="EMBL" id="BAWF01000035">
    <property type="protein sequence ID" value="GAF46859.1"/>
    <property type="molecule type" value="Genomic_DNA"/>
</dbReference>
<sequence length="98" mass="10371">MEGFAELAGALVIDTDTRPLGRATDALARIDGHDPVDGTDQLPTVLLTTKTTFEVVGPVVMPAKHIIASYASYDRIAQIPAIRSCTAPLLRAAVDGIR</sequence>
<gene>
    <name evidence="1" type="ORF">RW1_035_00020</name>
</gene>
<protein>
    <submittedName>
        <fullName evidence="1">Uncharacterized protein</fullName>
    </submittedName>
</protein>
<accession>X0PUJ7</accession>
<name>X0PUJ7_RHOWR</name>
<dbReference type="AlphaFoldDB" id="X0PUJ7"/>
<evidence type="ECO:0000313" key="1">
    <source>
        <dbReference type="EMBL" id="GAF46859.1"/>
    </source>
</evidence>
<reference evidence="1 2" key="1">
    <citation type="submission" date="2014-02" db="EMBL/GenBank/DDBJ databases">
        <title>Whole genome shotgun sequence of Rhodococcus wratislaviensis NBRC 100605.</title>
        <authorList>
            <person name="Hosoyama A."/>
            <person name="Tsuchikane K."/>
            <person name="Yoshida I."/>
            <person name="Ohji S."/>
            <person name="Ichikawa N."/>
            <person name="Yamazoe A."/>
            <person name="Fujita N."/>
        </authorList>
    </citation>
    <scope>NUCLEOTIDE SEQUENCE [LARGE SCALE GENOMIC DNA]</scope>
    <source>
        <strain evidence="1 2">NBRC 100605</strain>
    </source>
</reference>
<dbReference type="Proteomes" id="UP000019491">
    <property type="component" value="Unassembled WGS sequence"/>
</dbReference>
<organism evidence="1 2">
    <name type="scientific">Rhodococcus wratislaviensis NBRC 100605</name>
    <dbReference type="NCBI Taxonomy" id="1219028"/>
    <lineage>
        <taxon>Bacteria</taxon>
        <taxon>Bacillati</taxon>
        <taxon>Actinomycetota</taxon>
        <taxon>Actinomycetes</taxon>
        <taxon>Mycobacteriales</taxon>
        <taxon>Nocardiaceae</taxon>
        <taxon>Rhodococcus</taxon>
    </lineage>
</organism>
<comment type="caution">
    <text evidence="1">The sequence shown here is derived from an EMBL/GenBank/DDBJ whole genome shotgun (WGS) entry which is preliminary data.</text>
</comment>
<keyword evidence="2" id="KW-1185">Reference proteome</keyword>
<proteinExistence type="predicted"/>
<evidence type="ECO:0000313" key="2">
    <source>
        <dbReference type="Proteomes" id="UP000019491"/>
    </source>
</evidence>